<accession>A0A9Q3EWQ4</accession>
<feature type="compositionally biased region" description="Polar residues" evidence="1">
    <location>
        <begin position="59"/>
        <end position="68"/>
    </location>
</feature>
<name>A0A9Q3EWQ4_9BASI</name>
<reference evidence="2" key="1">
    <citation type="submission" date="2021-03" db="EMBL/GenBank/DDBJ databases">
        <title>Draft genome sequence of rust myrtle Austropuccinia psidii MF-1, a brazilian biotype.</title>
        <authorList>
            <person name="Quecine M.C."/>
            <person name="Pachon D.M.R."/>
            <person name="Bonatelli M.L."/>
            <person name="Correr F.H."/>
            <person name="Franceschini L.M."/>
            <person name="Leite T.F."/>
            <person name="Margarido G.R.A."/>
            <person name="Almeida C.A."/>
            <person name="Ferrarezi J.A."/>
            <person name="Labate C.A."/>
        </authorList>
    </citation>
    <scope>NUCLEOTIDE SEQUENCE</scope>
    <source>
        <strain evidence="2">MF-1</strain>
    </source>
</reference>
<evidence type="ECO:0000256" key="1">
    <source>
        <dbReference type="SAM" id="MobiDB-lite"/>
    </source>
</evidence>
<dbReference type="AlphaFoldDB" id="A0A9Q3EWQ4"/>
<feature type="region of interest" description="Disordered" evidence="1">
    <location>
        <begin position="59"/>
        <end position="80"/>
    </location>
</feature>
<comment type="caution">
    <text evidence="2">The sequence shown here is derived from an EMBL/GenBank/DDBJ whole genome shotgun (WGS) entry which is preliminary data.</text>
</comment>
<sequence>MGRVFDVINHFNDVKSLLNMETANRHMLRWHISIQENKGNMTGVNRYVNIEKNSNGLSRWRLPNTSDNPAYVHENAEPQI</sequence>
<organism evidence="2 3">
    <name type="scientific">Austropuccinia psidii MF-1</name>
    <dbReference type="NCBI Taxonomy" id="1389203"/>
    <lineage>
        <taxon>Eukaryota</taxon>
        <taxon>Fungi</taxon>
        <taxon>Dikarya</taxon>
        <taxon>Basidiomycota</taxon>
        <taxon>Pucciniomycotina</taxon>
        <taxon>Pucciniomycetes</taxon>
        <taxon>Pucciniales</taxon>
        <taxon>Sphaerophragmiaceae</taxon>
        <taxon>Austropuccinia</taxon>
    </lineage>
</organism>
<proteinExistence type="predicted"/>
<protein>
    <submittedName>
        <fullName evidence="2">Uncharacterized protein</fullName>
    </submittedName>
</protein>
<gene>
    <name evidence="2" type="ORF">O181_066250</name>
</gene>
<evidence type="ECO:0000313" key="3">
    <source>
        <dbReference type="Proteomes" id="UP000765509"/>
    </source>
</evidence>
<keyword evidence="3" id="KW-1185">Reference proteome</keyword>
<dbReference type="EMBL" id="AVOT02032739">
    <property type="protein sequence ID" value="MBW0526535.1"/>
    <property type="molecule type" value="Genomic_DNA"/>
</dbReference>
<evidence type="ECO:0000313" key="2">
    <source>
        <dbReference type="EMBL" id="MBW0526535.1"/>
    </source>
</evidence>
<dbReference type="OrthoDB" id="8029911at2759"/>
<dbReference type="Proteomes" id="UP000765509">
    <property type="component" value="Unassembled WGS sequence"/>
</dbReference>